<evidence type="ECO:0000256" key="1">
    <source>
        <dbReference type="ARBA" id="ARBA00022857"/>
    </source>
</evidence>
<name>A0ABN9B9L8_9NEOB</name>
<dbReference type="Gene3D" id="3.90.180.10">
    <property type="entry name" value="Medium-chain alcohol dehydrogenases, catalytic domain"/>
    <property type="match status" value="1"/>
</dbReference>
<evidence type="ECO:0000313" key="4">
    <source>
        <dbReference type="EMBL" id="CAI9544171.1"/>
    </source>
</evidence>
<comment type="caution">
    <text evidence="4">The sequence shown here is derived from an EMBL/GenBank/DDBJ whole genome shotgun (WGS) entry which is preliminary data.</text>
</comment>
<sequence length="202" mass="22432">MLMDFVTLRHGDTVIQNGANGGVGQAVIQICASMGVNTINVIRNRSNLSETIKKLQLLGANYVITEDMLQNEEMANLFKVVERPKLALNCVGGSSAGNLFCHLKDGSTMVTYGGMSRKPTPLPAKALIFKNIKICGFWMTQWKRNNLHDPTKLMTMVSDLTEMIRRGQLSEPSCTEVQFCDFSKALQATMDPYTNKHVLIMN</sequence>
<dbReference type="CDD" id="cd08290">
    <property type="entry name" value="ETR"/>
    <property type="match status" value="1"/>
</dbReference>
<dbReference type="PANTHER" id="PTHR43981:SF4">
    <property type="entry name" value="ENOYL-[ACYL-CARRIER-PROTEIN] REDUCTASE, MITOCHONDRIAL-LIKE"/>
    <property type="match status" value="1"/>
</dbReference>
<dbReference type="InterPro" id="IPR036291">
    <property type="entry name" value="NAD(P)-bd_dom_sf"/>
</dbReference>
<protein>
    <recommendedName>
        <fullName evidence="3">Alcohol dehydrogenase-like C-terminal domain-containing protein</fullName>
    </recommendedName>
</protein>
<dbReference type="InterPro" id="IPR051034">
    <property type="entry name" value="Mito_Enoyl-ACP_Reductase"/>
</dbReference>
<dbReference type="Proteomes" id="UP001162483">
    <property type="component" value="Unassembled WGS sequence"/>
</dbReference>
<evidence type="ECO:0000256" key="2">
    <source>
        <dbReference type="ARBA" id="ARBA00023002"/>
    </source>
</evidence>
<proteinExistence type="predicted"/>
<reference evidence="4" key="1">
    <citation type="submission" date="2023-05" db="EMBL/GenBank/DDBJ databases">
        <authorList>
            <person name="Stuckert A."/>
        </authorList>
    </citation>
    <scope>NUCLEOTIDE SEQUENCE</scope>
</reference>
<dbReference type="PANTHER" id="PTHR43981">
    <property type="entry name" value="ENOYL-[ACYL-CARRIER-PROTEIN] REDUCTASE, MITOCHONDRIAL"/>
    <property type="match status" value="1"/>
</dbReference>
<feature type="domain" description="Alcohol dehydrogenase-like C-terminal" evidence="3">
    <location>
        <begin position="22"/>
        <end position="144"/>
    </location>
</feature>
<evidence type="ECO:0000259" key="3">
    <source>
        <dbReference type="Pfam" id="PF00107"/>
    </source>
</evidence>
<dbReference type="Pfam" id="PF00107">
    <property type="entry name" value="ADH_zinc_N"/>
    <property type="match status" value="1"/>
</dbReference>
<accession>A0ABN9B9L8</accession>
<dbReference type="Gene3D" id="3.40.50.720">
    <property type="entry name" value="NAD(P)-binding Rossmann-like Domain"/>
    <property type="match status" value="1"/>
</dbReference>
<dbReference type="SUPFAM" id="SSF51735">
    <property type="entry name" value="NAD(P)-binding Rossmann-fold domains"/>
    <property type="match status" value="1"/>
</dbReference>
<keyword evidence="2" id="KW-0560">Oxidoreductase</keyword>
<dbReference type="EMBL" id="CATNWA010002949">
    <property type="protein sequence ID" value="CAI9544171.1"/>
    <property type="molecule type" value="Genomic_DNA"/>
</dbReference>
<keyword evidence="1" id="KW-0521">NADP</keyword>
<evidence type="ECO:0000313" key="5">
    <source>
        <dbReference type="Proteomes" id="UP001162483"/>
    </source>
</evidence>
<dbReference type="InterPro" id="IPR013149">
    <property type="entry name" value="ADH-like_C"/>
</dbReference>
<keyword evidence="5" id="KW-1185">Reference proteome</keyword>
<gene>
    <name evidence="4" type="ORF">SPARVUS_LOCUS2427234</name>
</gene>
<organism evidence="4 5">
    <name type="scientific">Staurois parvus</name>
    <dbReference type="NCBI Taxonomy" id="386267"/>
    <lineage>
        <taxon>Eukaryota</taxon>
        <taxon>Metazoa</taxon>
        <taxon>Chordata</taxon>
        <taxon>Craniata</taxon>
        <taxon>Vertebrata</taxon>
        <taxon>Euteleostomi</taxon>
        <taxon>Amphibia</taxon>
        <taxon>Batrachia</taxon>
        <taxon>Anura</taxon>
        <taxon>Neobatrachia</taxon>
        <taxon>Ranoidea</taxon>
        <taxon>Ranidae</taxon>
        <taxon>Staurois</taxon>
    </lineage>
</organism>